<evidence type="ECO:0000259" key="1">
    <source>
        <dbReference type="Pfam" id="PF16033"/>
    </source>
</evidence>
<dbReference type="EMBL" id="NNAY01000193">
    <property type="protein sequence ID" value="OXU30121.1"/>
    <property type="molecule type" value="Genomic_DNA"/>
</dbReference>
<protein>
    <recommendedName>
        <fullName evidence="1">DUF4789 domain-containing protein</fullName>
    </recommendedName>
</protein>
<name>A0A232FHA1_9HYME</name>
<keyword evidence="3" id="KW-1185">Reference proteome</keyword>
<reference evidence="2 3" key="1">
    <citation type="journal article" date="2017" name="Curr. Biol.">
        <title>The Evolution of Venom by Co-option of Single-Copy Genes.</title>
        <authorList>
            <person name="Martinson E.O."/>
            <person name="Mrinalini"/>
            <person name="Kelkar Y.D."/>
            <person name="Chang C.H."/>
            <person name="Werren J.H."/>
        </authorList>
    </citation>
    <scope>NUCLEOTIDE SEQUENCE [LARGE SCALE GENOMIC DNA]</scope>
    <source>
        <strain evidence="2 3">Alberta</strain>
        <tissue evidence="2">Whole body</tissue>
    </source>
</reference>
<comment type="caution">
    <text evidence="2">The sequence shown here is derived from an EMBL/GenBank/DDBJ whole genome shotgun (WGS) entry which is preliminary data.</text>
</comment>
<evidence type="ECO:0000313" key="2">
    <source>
        <dbReference type="EMBL" id="OXU30121.1"/>
    </source>
</evidence>
<proteinExistence type="predicted"/>
<dbReference type="InterPro" id="IPR031993">
    <property type="entry name" value="DUF4789"/>
</dbReference>
<sequence length="192" mass="21502">MCSVVFPANLHIAFIKRSSRCPFKLNKNSITLTFALFLNPPQITERKPVKVQDQCPENMLLYPDDGPKSTWVCDCKPRFVYFPKTDSCHEAFLRGPCPLHQYVYLAPNETIPRCVNNPCSSEGLVHFGGLCHQLRTPGGPCGNDRVLGVNETTFQLECIPVDLVPFVIIEAPKRSCPKGSRRNNLGICKLVL</sequence>
<accession>A0A232FHA1</accession>
<evidence type="ECO:0000313" key="3">
    <source>
        <dbReference type="Proteomes" id="UP000215335"/>
    </source>
</evidence>
<dbReference type="Proteomes" id="UP000215335">
    <property type="component" value="Unassembled WGS sequence"/>
</dbReference>
<dbReference type="PANTHER" id="PTHR21177">
    <property type="entry name" value="IP06524P-RELATED"/>
    <property type="match status" value="1"/>
</dbReference>
<dbReference type="AlphaFoldDB" id="A0A232FHA1"/>
<feature type="domain" description="DUF4789" evidence="1">
    <location>
        <begin position="54"/>
        <end position="127"/>
    </location>
</feature>
<dbReference type="PANTHER" id="PTHR21177:SF4">
    <property type="entry name" value="IP06524P"/>
    <property type="match status" value="1"/>
</dbReference>
<dbReference type="Pfam" id="PF16033">
    <property type="entry name" value="DUF4789"/>
    <property type="match status" value="1"/>
</dbReference>
<gene>
    <name evidence="2" type="ORF">TSAR_003797</name>
</gene>
<dbReference type="OrthoDB" id="6338576at2759"/>
<organism evidence="2 3">
    <name type="scientific">Trichomalopsis sarcophagae</name>
    <dbReference type="NCBI Taxonomy" id="543379"/>
    <lineage>
        <taxon>Eukaryota</taxon>
        <taxon>Metazoa</taxon>
        <taxon>Ecdysozoa</taxon>
        <taxon>Arthropoda</taxon>
        <taxon>Hexapoda</taxon>
        <taxon>Insecta</taxon>
        <taxon>Pterygota</taxon>
        <taxon>Neoptera</taxon>
        <taxon>Endopterygota</taxon>
        <taxon>Hymenoptera</taxon>
        <taxon>Apocrita</taxon>
        <taxon>Proctotrupomorpha</taxon>
        <taxon>Chalcidoidea</taxon>
        <taxon>Pteromalidae</taxon>
        <taxon>Pteromalinae</taxon>
        <taxon>Trichomalopsis</taxon>
    </lineage>
</organism>